<evidence type="ECO:0000313" key="13">
    <source>
        <dbReference type="Proteomes" id="UP001305421"/>
    </source>
</evidence>
<evidence type="ECO:0000256" key="3">
    <source>
        <dbReference type="ARBA" id="ARBA00005012"/>
    </source>
</evidence>
<evidence type="ECO:0000256" key="10">
    <source>
        <dbReference type="SAM" id="MobiDB-lite"/>
    </source>
</evidence>
<dbReference type="NCBIfam" id="NF003606">
    <property type="entry name" value="PRK05257.2-1"/>
    <property type="match status" value="1"/>
</dbReference>
<evidence type="ECO:0000256" key="8">
    <source>
        <dbReference type="ARBA" id="ARBA00023002"/>
    </source>
</evidence>
<dbReference type="NCBIfam" id="NF003611">
    <property type="entry name" value="PRK05257.3-2"/>
    <property type="match status" value="1"/>
</dbReference>
<evidence type="ECO:0000256" key="7">
    <source>
        <dbReference type="ARBA" id="ARBA00022827"/>
    </source>
</evidence>
<evidence type="ECO:0000256" key="4">
    <source>
        <dbReference type="ARBA" id="ARBA00006389"/>
    </source>
</evidence>
<dbReference type="PANTHER" id="PTHR43104">
    <property type="entry name" value="L-2-HYDROXYGLUTARATE DEHYDROGENASE, MITOCHONDRIAL"/>
    <property type="match status" value="1"/>
</dbReference>
<name>A0ABY9YG03_9GAMM</name>
<dbReference type="RefSeq" id="WP_311184109.1">
    <property type="nucleotide sequence ID" value="NZ_CP115543.1"/>
</dbReference>
<sequence>MTKSSGTPSDGAPPRSEGRRKFAKLVLALFALLLIAAAVFLYWPLTQRSVPAAGNDKPVDVVLVGGGIMSITLATFLQELQPDWNIQVFERLDGVALESSDGWNNAGTGHSAFAELNYTPELPDGSIETKRAVGIAEQFEISRQFWSHQVKEGRLSQPSDFINATPHMSFVWGDDNIAYLHKRQQALVKNPLFYGMQYSEDPAQIKAWAPLLMEGRDPNQKVAATWMPLGTDVNFGVITRQLTAGLQRNPNFSLHLEHEVRALRQNDDKTWNVTVKDLNAGTESTLKSRFVFIGAGGAALKLLQLSGIPESKNYAGFPVGGQFLAFQSPEIAGRHSVKAYGMAETGSPPMSVPHLDARKLDGKPVVLFGPFALYSTKFLKHGSWFDLYSSVNHNNVAGMLDVGMENLDLVKYLMGQARLNDDDRQAELVKYFPNAKREDWKLVTAGQRVQIIKRDPEKGAVLQFGTEIVTDQDHTLAALLGASPGASTSPPIMLDLLRKAFPAQMAAGWEARLREIVPSYGRKLNDSAALTNEIRRQTSDTLRLPFLDVPEGTSPAVMLTPPAPVTEKRNANEEMQAL</sequence>
<keyword evidence="7 9" id="KW-0274">FAD</keyword>
<evidence type="ECO:0000313" key="12">
    <source>
        <dbReference type="EMBL" id="WNH49795.1"/>
    </source>
</evidence>
<dbReference type="InterPro" id="IPR006231">
    <property type="entry name" value="MQO"/>
</dbReference>
<accession>A0ABY9YG03</accession>
<keyword evidence="5 9" id="KW-0816">Tricarboxylic acid cycle</keyword>
<reference evidence="12 13" key="1">
    <citation type="submission" date="2022-12" db="EMBL/GenBank/DDBJ databases">
        <title>Two new species, Stenotrophomonas aracearum and Stenotrophomonas oahuensis, isolated from Anthurium (Araceae family) in Hawaii.</title>
        <authorList>
            <person name="Chunag S.C."/>
            <person name="Dobhal S."/>
            <person name="Alvarez A."/>
            <person name="Arif M."/>
        </authorList>
    </citation>
    <scope>NUCLEOTIDE SEQUENCE [LARGE SCALE GENOMIC DNA]</scope>
    <source>
        <strain evidence="12 13">A5588</strain>
    </source>
</reference>
<feature type="region of interest" description="Disordered" evidence="10">
    <location>
        <begin position="553"/>
        <end position="578"/>
    </location>
</feature>
<comment type="pathway">
    <text evidence="3 9">Carbohydrate metabolism; tricarboxylic acid cycle; oxaloacetate from (S)-malate (quinone route): step 1/1.</text>
</comment>
<comment type="similarity">
    <text evidence="4 9">Belongs to the MQO family.</text>
</comment>
<dbReference type="EMBL" id="CP115543">
    <property type="protein sequence ID" value="WNH49795.1"/>
    <property type="molecule type" value="Genomic_DNA"/>
</dbReference>
<dbReference type="NCBIfam" id="NF003605">
    <property type="entry name" value="PRK05257.1-4"/>
    <property type="match status" value="1"/>
</dbReference>
<keyword evidence="8 9" id="KW-0560">Oxidoreductase</keyword>
<dbReference type="Proteomes" id="UP001305421">
    <property type="component" value="Chromosome"/>
</dbReference>
<dbReference type="Gene3D" id="3.30.9.10">
    <property type="entry name" value="D-Amino Acid Oxidase, subunit A, domain 2"/>
    <property type="match status" value="1"/>
</dbReference>
<feature type="transmembrane region" description="Helical" evidence="11">
    <location>
        <begin position="25"/>
        <end position="45"/>
    </location>
</feature>
<protein>
    <recommendedName>
        <fullName evidence="9">Probable malate:quinone oxidoreductase</fullName>
        <ecNumber evidence="9">1.1.5.4</ecNumber>
    </recommendedName>
    <alternativeName>
        <fullName evidence="9">MQO</fullName>
    </alternativeName>
    <alternativeName>
        <fullName evidence="9">Malate dehydrogenase [quinone]</fullName>
    </alternativeName>
</protein>
<evidence type="ECO:0000256" key="6">
    <source>
        <dbReference type="ARBA" id="ARBA00022630"/>
    </source>
</evidence>
<comment type="catalytic activity">
    <reaction evidence="1 9">
        <text>(S)-malate + a quinone = a quinol + oxaloacetate</text>
        <dbReference type="Rhea" id="RHEA:46012"/>
        <dbReference type="ChEBI" id="CHEBI:15589"/>
        <dbReference type="ChEBI" id="CHEBI:16452"/>
        <dbReference type="ChEBI" id="CHEBI:24646"/>
        <dbReference type="ChEBI" id="CHEBI:132124"/>
        <dbReference type="EC" id="1.1.5.4"/>
    </reaction>
</comment>
<gene>
    <name evidence="9 12" type="primary">mqo</name>
    <name evidence="12" type="ORF">PDM28_05645</name>
</gene>
<dbReference type="Gene3D" id="3.50.50.60">
    <property type="entry name" value="FAD/NAD(P)-binding domain"/>
    <property type="match status" value="1"/>
</dbReference>
<proteinExistence type="inferred from homology"/>
<dbReference type="NCBIfam" id="NF009875">
    <property type="entry name" value="PRK13339.1"/>
    <property type="match status" value="1"/>
</dbReference>
<keyword evidence="6 9" id="KW-0285">Flavoprotein</keyword>
<dbReference type="NCBIfam" id="TIGR01320">
    <property type="entry name" value="mal_quin_oxido"/>
    <property type="match status" value="1"/>
</dbReference>
<dbReference type="Pfam" id="PF06039">
    <property type="entry name" value="Mqo"/>
    <property type="match status" value="1"/>
</dbReference>
<keyword evidence="11" id="KW-1133">Transmembrane helix</keyword>
<dbReference type="InterPro" id="IPR036188">
    <property type="entry name" value="FAD/NAD-bd_sf"/>
</dbReference>
<evidence type="ECO:0000256" key="1">
    <source>
        <dbReference type="ARBA" id="ARBA00001139"/>
    </source>
</evidence>
<evidence type="ECO:0000256" key="11">
    <source>
        <dbReference type="SAM" id="Phobius"/>
    </source>
</evidence>
<dbReference type="HAMAP" id="MF_00212">
    <property type="entry name" value="MQO"/>
    <property type="match status" value="1"/>
</dbReference>
<comment type="cofactor">
    <cofactor evidence="2 9">
        <name>FAD</name>
        <dbReference type="ChEBI" id="CHEBI:57692"/>
    </cofactor>
</comment>
<evidence type="ECO:0000256" key="9">
    <source>
        <dbReference type="HAMAP-Rule" id="MF_00212"/>
    </source>
</evidence>
<evidence type="ECO:0000256" key="5">
    <source>
        <dbReference type="ARBA" id="ARBA00022532"/>
    </source>
</evidence>
<keyword evidence="11" id="KW-0472">Membrane</keyword>
<dbReference type="SUPFAM" id="SSF51905">
    <property type="entry name" value="FAD/NAD(P)-binding domain"/>
    <property type="match status" value="1"/>
</dbReference>
<keyword evidence="11" id="KW-0812">Transmembrane</keyword>
<evidence type="ECO:0000256" key="2">
    <source>
        <dbReference type="ARBA" id="ARBA00001974"/>
    </source>
</evidence>
<organism evidence="12 13">
    <name type="scientific">Stenotrophomonas aracearum</name>
    <dbReference type="NCBI Taxonomy" id="3003272"/>
    <lineage>
        <taxon>Bacteria</taxon>
        <taxon>Pseudomonadati</taxon>
        <taxon>Pseudomonadota</taxon>
        <taxon>Gammaproteobacteria</taxon>
        <taxon>Lysobacterales</taxon>
        <taxon>Lysobacteraceae</taxon>
        <taxon>Stenotrophomonas</taxon>
    </lineage>
</organism>
<dbReference type="EC" id="1.1.5.4" evidence="9"/>
<dbReference type="GO" id="GO:0008924">
    <property type="term" value="F:L-malate dehydrogenase (quinone) activity"/>
    <property type="evidence" value="ECO:0007669"/>
    <property type="project" value="UniProtKB-EC"/>
</dbReference>
<dbReference type="PANTHER" id="PTHR43104:SF2">
    <property type="entry name" value="L-2-HYDROXYGLUTARATE DEHYDROGENASE, MITOCHONDRIAL"/>
    <property type="match status" value="1"/>
</dbReference>
<keyword evidence="13" id="KW-1185">Reference proteome</keyword>
<dbReference type="NCBIfam" id="NF003603">
    <property type="entry name" value="PRK05257.1-1"/>
    <property type="match status" value="1"/>
</dbReference>